<dbReference type="EnsemblMetazoa" id="XM_030999691">
    <property type="protein sequence ID" value="XP_030855551"/>
    <property type="gene ID" value="LOC100890842"/>
</dbReference>
<dbReference type="RefSeq" id="XP_030855551.1">
    <property type="nucleotide sequence ID" value="XM_030999691.1"/>
</dbReference>
<dbReference type="PANTHER" id="PTHR10545">
    <property type="entry name" value="DIAMINE N-ACETYLTRANSFERASE"/>
    <property type="match status" value="1"/>
</dbReference>
<dbReference type="Pfam" id="PF00583">
    <property type="entry name" value="Acetyltransf_1"/>
    <property type="match status" value="2"/>
</dbReference>
<keyword evidence="3" id="KW-0012">Acyltransferase</keyword>
<protein>
    <recommendedName>
        <fullName evidence="4">N-acetyltransferase domain-containing protein</fullName>
    </recommendedName>
</protein>
<dbReference type="PANTHER" id="PTHR10545:SF29">
    <property type="entry name" value="GH14572P-RELATED"/>
    <property type="match status" value="1"/>
</dbReference>
<dbReference type="InParanoid" id="A0A7M7PSX1"/>
<reference evidence="5" key="2">
    <citation type="submission" date="2021-01" db="UniProtKB">
        <authorList>
            <consortium name="EnsemblMetazoa"/>
        </authorList>
    </citation>
    <scope>IDENTIFICATION</scope>
</reference>
<evidence type="ECO:0000259" key="4">
    <source>
        <dbReference type="PROSITE" id="PS51186"/>
    </source>
</evidence>
<reference evidence="6" key="1">
    <citation type="submission" date="2015-02" db="EMBL/GenBank/DDBJ databases">
        <title>Genome sequencing for Strongylocentrotus purpuratus.</title>
        <authorList>
            <person name="Murali S."/>
            <person name="Liu Y."/>
            <person name="Vee V."/>
            <person name="English A."/>
            <person name="Wang M."/>
            <person name="Skinner E."/>
            <person name="Han Y."/>
            <person name="Muzny D.M."/>
            <person name="Worley K.C."/>
            <person name="Gibbs R.A."/>
        </authorList>
    </citation>
    <scope>NUCLEOTIDE SEQUENCE</scope>
</reference>
<dbReference type="SUPFAM" id="SSF55729">
    <property type="entry name" value="Acyl-CoA N-acyltransferases (Nat)"/>
    <property type="match status" value="2"/>
</dbReference>
<evidence type="ECO:0000256" key="2">
    <source>
        <dbReference type="ARBA" id="ARBA00022679"/>
    </source>
</evidence>
<proteinExistence type="inferred from homology"/>
<dbReference type="InterPro" id="IPR051016">
    <property type="entry name" value="Diverse_Substrate_AcTransf"/>
</dbReference>
<dbReference type="PROSITE" id="PS51186">
    <property type="entry name" value="GNAT"/>
    <property type="match status" value="2"/>
</dbReference>
<comment type="similarity">
    <text evidence="1">Belongs to the acetyltransferase family.</text>
</comment>
<keyword evidence="6" id="KW-1185">Reference proteome</keyword>
<dbReference type="InterPro" id="IPR016181">
    <property type="entry name" value="Acyl_CoA_acyltransferase"/>
</dbReference>
<organism evidence="5 6">
    <name type="scientific">Strongylocentrotus purpuratus</name>
    <name type="common">Purple sea urchin</name>
    <dbReference type="NCBI Taxonomy" id="7668"/>
    <lineage>
        <taxon>Eukaryota</taxon>
        <taxon>Metazoa</taxon>
        <taxon>Echinodermata</taxon>
        <taxon>Eleutherozoa</taxon>
        <taxon>Echinozoa</taxon>
        <taxon>Echinoidea</taxon>
        <taxon>Euechinoidea</taxon>
        <taxon>Echinacea</taxon>
        <taxon>Camarodonta</taxon>
        <taxon>Echinidea</taxon>
        <taxon>Strongylocentrotidae</taxon>
        <taxon>Strongylocentrotus</taxon>
    </lineage>
</organism>
<dbReference type="CDD" id="cd04301">
    <property type="entry name" value="NAT_SF"/>
    <property type="match status" value="1"/>
</dbReference>
<dbReference type="AlphaFoldDB" id="A0A7M7PSX1"/>
<evidence type="ECO:0000256" key="3">
    <source>
        <dbReference type="ARBA" id="ARBA00023315"/>
    </source>
</evidence>
<accession>A0A7M7PSX1</accession>
<name>A0A7M7PSX1_STRPU</name>
<dbReference type="FunFam" id="3.40.630.30:FF:000512">
    <property type="entry name" value="Uncharacterized protein"/>
    <property type="match status" value="1"/>
</dbReference>
<dbReference type="OrthoDB" id="7305308at2759"/>
<dbReference type="Proteomes" id="UP000007110">
    <property type="component" value="Unassembled WGS sequence"/>
</dbReference>
<sequence>MFGVSKMDSYDIRLAIASDVSGLYDLLQEYVVEQKLEEEFKNSRTSFEEHFNQILFKALVIEVEDETENQRQIIGCIFFSFFYEYIVGETTFPHCCYIKPAFRNRGLEQKLIQHTKKVSRDADTDNVLTVLTPLNASALEQEDMINLTSSLGIEVWIMPNPPSTSTQKRDDYIIRDGTEQDLSNVYHLLEKLIEMENLNAHFKVSKEEFERDGSVNKALYGSVIVEHRHRVEDQDEESEVVHDIVGCMIYSKMYYALIGRTYLLQGLYLKPAQKGKGLGKALLRATLQACKKRSGDGFIIMIDNENKTSQSLFRSLHAINLTQSTHIEWIQVIL</sequence>
<evidence type="ECO:0000313" key="5">
    <source>
        <dbReference type="EnsemblMetazoa" id="XP_030855551"/>
    </source>
</evidence>
<dbReference type="InterPro" id="IPR000182">
    <property type="entry name" value="GNAT_dom"/>
</dbReference>
<evidence type="ECO:0000313" key="6">
    <source>
        <dbReference type="Proteomes" id="UP000007110"/>
    </source>
</evidence>
<dbReference type="FunFam" id="3.40.630.30:FF:000278">
    <property type="entry name" value="Uncharacterized protein"/>
    <property type="match status" value="1"/>
</dbReference>
<dbReference type="Gene3D" id="3.40.630.30">
    <property type="match status" value="2"/>
</dbReference>
<evidence type="ECO:0000256" key="1">
    <source>
        <dbReference type="ARBA" id="ARBA00008694"/>
    </source>
</evidence>
<dbReference type="GO" id="GO:0008080">
    <property type="term" value="F:N-acetyltransferase activity"/>
    <property type="evidence" value="ECO:0000318"/>
    <property type="project" value="GO_Central"/>
</dbReference>
<feature type="domain" description="N-acetyltransferase" evidence="4">
    <location>
        <begin position="172"/>
        <end position="334"/>
    </location>
</feature>
<dbReference type="KEGG" id="spu:100890842"/>
<feature type="domain" description="N-acetyltransferase" evidence="4">
    <location>
        <begin position="10"/>
        <end position="171"/>
    </location>
</feature>
<dbReference type="GeneID" id="100890842"/>
<keyword evidence="2" id="KW-0808">Transferase</keyword>